<dbReference type="EMBL" id="NHRY01000192">
    <property type="protein sequence ID" value="PPQ31329.1"/>
    <property type="molecule type" value="Genomic_DNA"/>
</dbReference>
<organism evidence="1 2">
    <name type="scientific">Rhodopila globiformis</name>
    <name type="common">Rhodopseudomonas globiformis</name>
    <dbReference type="NCBI Taxonomy" id="1071"/>
    <lineage>
        <taxon>Bacteria</taxon>
        <taxon>Pseudomonadati</taxon>
        <taxon>Pseudomonadota</taxon>
        <taxon>Alphaproteobacteria</taxon>
        <taxon>Acetobacterales</taxon>
        <taxon>Acetobacteraceae</taxon>
        <taxon>Rhodopila</taxon>
    </lineage>
</organism>
<reference evidence="1 2" key="1">
    <citation type="journal article" date="2018" name="Arch. Microbiol.">
        <title>New insights into the metabolic potential of the phototrophic purple bacterium Rhodopila globiformis DSM 161(T) from its draft genome sequence and evidence for a vanadium-dependent nitrogenase.</title>
        <authorList>
            <person name="Imhoff J.F."/>
            <person name="Rahn T."/>
            <person name="Kunzel S."/>
            <person name="Neulinger S.C."/>
        </authorList>
    </citation>
    <scope>NUCLEOTIDE SEQUENCE [LARGE SCALE GENOMIC DNA]</scope>
    <source>
        <strain evidence="1 2">DSM 161</strain>
    </source>
</reference>
<dbReference type="Pfam" id="PF20126">
    <property type="entry name" value="TumE"/>
    <property type="match status" value="1"/>
</dbReference>
<evidence type="ECO:0000313" key="2">
    <source>
        <dbReference type="Proteomes" id="UP000239724"/>
    </source>
</evidence>
<protein>
    <submittedName>
        <fullName evidence="1">Uncharacterized protein</fullName>
    </submittedName>
</protein>
<proteinExistence type="predicted"/>
<name>A0A2S6N9P7_RHOGL</name>
<keyword evidence="2" id="KW-1185">Reference proteome</keyword>
<dbReference type="Proteomes" id="UP000239724">
    <property type="component" value="Unassembled WGS sequence"/>
</dbReference>
<comment type="caution">
    <text evidence="1">The sequence shown here is derived from an EMBL/GenBank/DDBJ whole genome shotgun (WGS) entry which is preliminary data.</text>
</comment>
<dbReference type="InterPro" id="IPR045397">
    <property type="entry name" value="TumE-like"/>
</dbReference>
<evidence type="ECO:0000313" key="1">
    <source>
        <dbReference type="EMBL" id="PPQ31329.1"/>
    </source>
</evidence>
<sequence>MKARLLFKRRLVPSPDAFADVVLWPVPSPVRGSAHSLKYSPALVVDEVCVLRYDNEAGKGDHIHEHSEQRPYAFVSQTRLLNDFLGGRKVAP</sequence>
<gene>
    <name evidence="1" type="ORF">CCS01_17530</name>
</gene>
<dbReference type="AlphaFoldDB" id="A0A2S6N9P7"/>
<dbReference type="RefSeq" id="WP_104520117.1">
    <property type="nucleotide sequence ID" value="NZ_NHRY01000192.1"/>
</dbReference>
<dbReference type="OrthoDB" id="7451512at2"/>
<accession>A0A2S6N9P7</accession>